<dbReference type="Gene3D" id="1.10.150.240">
    <property type="entry name" value="Putative phosphatase, domain 2"/>
    <property type="match status" value="1"/>
</dbReference>
<name>A0ABW4XMT9_9GAMM</name>
<keyword evidence="3" id="KW-0479">Metal-binding</keyword>
<dbReference type="InterPro" id="IPR006439">
    <property type="entry name" value="HAD-SF_hydro_IA"/>
</dbReference>
<keyword evidence="5" id="KW-0119">Carbohydrate metabolism</keyword>
<dbReference type="PANTHER" id="PTHR46193">
    <property type="entry name" value="6-PHOSPHOGLUCONATE PHOSPHATASE"/>
    <property type="match status" value="1"/>
</dbReference>
<keyword evidence="6" id="KW-0378">Hydrolase</keyword>
<comment type="caution">
    <text evidence="6">The sequence shown here is derived from an EMBL/GenBank/DDBJ whole genome shotgun (WGS) entry which is preliminary data.</text>
</comment>
<dbReference type="Proteomes" id="UP001597380">
    <property type="component" value="Unassembled WGS sequence"/>
</dbReference>
<evidence type="ECO:0000313" key="7">
    <source>
        <dbReference type="Proteomes" id="UP001597380"/>
    </source>
</evidence>
<dbReference type="Pfam" id="PF00702">
    <property type="entry name" value="Hydrolase"/>
    <property type="match status" value="1"/>
</dbReference>
<gene>
    <name evidence="6" type="primary">hxpB</name>
    <name evidence="6" type="ORF">ACFSJ3_07285</name>
</gene>
<dbReference type="NCBIfam" id="NF008087">
    <property type="entry name" value="PRK10826.1"/>
    <property type="match status" value="1"/>
</dbReference>
<evidence type="ECO:0000256" key="2">
    <source>
        <dbReference type="ARBA" id="ARBA00006171"/>
    </source>
</evidence>
<proteinExistence type="inferred from homology"/>
<evidence type="ECO:0000256" key="3">
    <source>
        <dbReference type="ARBA" id="ARBA00022723"/>
    </source>
</evidence>
<dbReference type="GO" id="GO:0003850">
    <property type="term" value="F:2-deoxyglucose-6-phosphatase activity"/>
    <property type="evidence" value="ECO:0007669"/>
    <property type="project" value="UniProtKB-EC"/>
</dbReference>
<keyword evidence="7" id="KW-1185">Reference proteome</keyword>
<sequence length="224" mass="25059">MNEIKAVIFDMDGVIVDSEPLWRMAESKVFNDFGIPITEEMCFQTTGLRIDEVVNYWRQRYEFSAPNADVENAIMDQVITEIQTQSEPMPGAVELITALNQSEIPLAVCSSSPSILIETVLERFSISEKFQTFASAEHLNFGKPHPEVYLKGAQQLGLKPQHCLAIEDSVNGVIAAKAARMTAVAIPESSEYERKAFGVADGKYRSLVELHHHMTTWLPQLKAE</sequence>
<reference evidence="7" key="1">
    <citation type="journal article" date="2019" name="Int. J. Syst. Evol. Microbiol.">
        <title>The Global Catalogue of Microorganisms (GCM) 10K type strain sequencing project: providing services to taxonomists for standard genome sequencing and annotation.</title>
        <authorList>
            <consortium name="The Broad Institute Genomics Platform"/>
            <consortium name="The Broad Institute Genome Sequencing Center for Infectious Disease"/>
            <person name="Wu L."/>
            <person name="Ma J."/>
        </authorList>
    </citation>
    <scope>NUCLEOTIDE SEQUENCE [LARGE SCALE GENOMIC DNA]</scope>
    <source>
        <strain evidence="7">CGMCC 1.10992</strain>
    </source>
</reference>
<dbReference type="EC" id="3.1.3.68" evidence="6"/>
<evidence type="ECO:0000313" key="6">
    <source>
        <dbReference type="EMBL" id="MFD2095783.1"/>
    </source>
</evidence>
<dbReference type="PRINTS" id="PR00413">
    <property type="entry name" value="HADHALOGNASE"/>
</dbReference>
<dbReference type="SFLD" id="SFLDG01129">
    <property type="entry name" value="C1.5:_HAD__Beta-PGM__Phosphata"/>
    <property type="match status" value="1"/>
</dbReference>
<protein>
    <submittedName>
        <fullName evidence="6">Hexitol phosphatase HxpB</fullName>
        <ecNumber evidence="6">3.1.3.22</ecNumber>
        <ecNumber evidence="6">3.1.3.50</ecNumber>
        <ecNumber evidence="6">3.1.3.68</ecNumber>
    </submittedName>
</protein>
<dbReference type="InterPro" id="IPR023214">
    <property type="entry name" value="HAD_sf"/>
</dbReference>
<dbReference type="CDD" id="cd07505">
    <property type="entry name" value="HAD_BPGM-like"/>
    <property type="match status" value="1"/>
</dbReference>
<comment type="similarity">
    <text evidence="2">Belongs to the HAD-like hydrolase superfamily. CbbY/CbbZ/Gph/YieH family.</text>
</comment>
<evidence type="ECO:0000256" key="4">
    <source>
        <dbReference type="ARBA" id="ARBA00022842"/>
    </source>
</evidence>
<dbReference type="GO" id="GO:0050286">
    <property type="term" value="F:sorbitol-6-phosphatase activity"/>
    <property type="evidence" value="ECO:0007669"/>
    <property type="project" value="UniProtKB-EC"/>
</dbReference>
<dbReference type="InterPro" id="IPR036412">
    <property type="entry name" value="HAD-like_sf"/>
</dbReference>
<dbReference type="EC" id="3.1.3.50" evidence="6"/>
<evidence type="ECO:0000256" key="5">
    <source>
        <dbReference type="ARBA" id="ARBA00023277"/>
    </source>
</evidence>
<dbReference type="GO" id="GO:0050084">
    <property type="term" value="F:mannitol-1-phosphatase activity"/>
    <property type="evidence" value="ECO:0007669"/>
    <property type="project" value="UniProtKB-EC"/>
</dbReference>
<accession>A0ABW4XMT9</accession>
<organism evidence="6 7">
    <name type="scientific">Corallincola platygyrae</name>
    <dbReference type="NCBI Taxonomy" id="1193278"/>
    <lineage>
        <taxon>Bacteria</taxon>
        <taxon>Pseudomonadati</taxon>
        <taxon>Pseudomonadota</taxon>
        <taxon>Gammaproteobacteria</taxon>
        <taxon>Alteromonadales</taxon>
        <taxon>Psychromonadaceae</taxon>
        <taxon>Corallincola</taxon>
    </lineage>
</organism>
<dbReference type="SUPFAM" id="SSF56784">
    <property type="entry name" value="HAD-like"/>
    <property type="match status" value="1"/>
</dbReference>
<dbReference type="EMBL" id="JBHUHT010000009">
    <property type="protein sequence ID" value="MFD2095783.1"/>
    <property type="molecule type" value="Genomic_DNA"/>
</dbReference>
<dbReference type="RefSeq" id="WP_345340150.1">
    <property type="nucleotide sequence ID" value="NZ_BAABLI010000014.1"/>
</dbReference>
<dbReference type="InterPro" id="IPR023198">
    <property type="entry name" value="PGP-like_dom2"/>
</dbReference>
<evidence type="ECO:0000256" key="1">
    <source>
        <dbReference type="ARBA" id="ARBA00001946"/>
    </source>
</evidence>
<comment type="cofactor">
    <cofactor evidence="1">
        <name>Mg(2+)</name>
        <dbReference type="ChEBI" id="CHEBI:18420"/>
    </cofactor>
</comment>
<dbReference type="SFLD" id="SFLDG01135">
    <property type="entry name" value="C1.5.6:_HAD__Beta-PGM__Phospha"/>
    <property type="match status" value="1"/>
</dbReference>
<dbReference type="PANTHER" id="PTHR46193:SF18">
    <property type="entry name" value="HEXITOL PHOSPHATASE B"/>
    <property type="match status" value="1"/>
</dbReference>
<dbReference type="NCBIfam" id="TIGR01509">
    <property type="entry name" value="HAD-SF-IA-v3"/>
    <property type="match status" value="1"/>
</dbReference>
<dbReference type="EC" id="3.1.3.22" evidence="6"/>
<dbReference type="InterPro" id="IPR051600">
    <property type="entry name" value="Beta-PGM-like"/>
</dbReference>
<dbReference type="SFLD" id="SFLDS00003">
    <property type="entry name" value="Haloacid_Dehalogenase"/>
    <property type="match status" value="1"/>
</dbReference>
<keyword evidence="4" id="KW-0460">Magnesium</keyword>
<dbReference type="Gene3D" id="3.40.50.1000">
    <property type="entry name" value="HAD superfamily/HAD-like"/>
    <property type="match status" value="1"/>
</dbReference>